<dbReference type="InterPro" id="IPR024726">
    <property type="entry name" value="FhuF_C"/>
</dbReference>
<dbReference type="Proteomes" id="UP000734823">
    <property type="component" value="Unassembled WGS sequence"/>
</dbReference>
<gene>
    <name evidence="2" type="ORF">GPZ80_26605</name>
</gene>
<protein>
    <submittedName>
        <fullName evidence="2">(2Fe-2S)-binding protein</fullName>
    </submittedName>
</protein>
<reference evidence="2 3" key="1">
    <citation type="submission" date="2020-06" db="EMBL/GenBank/DDBJ databases">
        <title>Actinokineospora xiongansis sp. nov., isolated from soil of Baiyangdian.</title>
        <authorList>
            <person name="Zhang X."/>
        </authorList>
    </citation>
    <scope>NUCLEOTIDE SEQUENCE [LARGE SCALE GENOMIC DNA]</scope>
    <source>
        <strain evidence="2 3">HBU206404</strain>
    </source>
</reference>
<organism evidence="2 3">
    <name type="scientific">Actinokineospora xionganensis</name>
    <dbReference type="NCBI Taxonomy" id="2684470"/>
    <lineage>
        <taxon>Bacteria</taxon>
        <taxon>Bacillati</taxon>
        <taxon>Actinomycetota</taxon>
        <taxon>Actinomycetes</taxon>
        <taxon>Pseudonocardiales</taxon>
        <taxon>Pseudonocardiaceae</taxon>
        <taxon>Actinokineospora</taxon>
    </lineage>
</organism>
<dbReference type="Pfam" id="PF11575">
    <property type="entry name" value="FhuF_C"/>
    <property type="match status" value="1"/>
</dbReference>
<sequence length="190" mass="20140">MDAAPISLIQDAGWLSAQIALASRRYRTRDEAVLGVLWWYSASLVLLGPVVESSADPASVTLMVEPDGRVLSATASALCRDPGPRLREVIAASVDSLAGSTGASERALWAITTDSLANRVLWASGRPADAVALARAVGPELPVPRFVEVGGRTVVRRASCCLVYQTPGADKCVSCPRQTPAERDRRLGMI</sequence>
<accession>A0ABR7LDE7</accession>
<comment type="caution">
    <text evidence="2">The sequence shown here is derived from an EMBL/GenBank/DDBJ whole genome shotgun (WGS) entry which is preliminary data.</text>
</comment>
<dbReference type="EMBL" id="JABVED010000019">
    <property type="protein sequence ID" value="MBC6450736.1"/>
    <property type="molecule type" value="Genomic_DNA"/>
</dbReference>
<keyword evidence="3" id="KW-1185">Reference proteome</keyword>
<feature type="domain" description="Ferric siderophore reductase C-terminal" evidence="1">
    <location>
        <begin position="157"/>
        <end position="177"/>
    </location>
</feature>
<evidence type="ECO:0000313" key="2">
    <source>
        <dbReference type="EMBL" id="MBC6450736.1"/>
    </source>
</evidence>
<evidence type="ECO:0000259" key="1">
    <source>
        <dbReference type="Pfam" id="PF11575"/>
    </source>
</evidence>
<proteinExistence type="predicted"/>
<evidence type="ECO:0000313" key="3">
    <source>
        <dbReference type="Proteomes" id="UP000734823"/>
    </source>
</evidence>
<dbReference type="RefSeq" id="WP_187223818.1">
    <property type="nucleotide sequence ID" value="NZ_JABVED010000019.1"/>
</dbReference>
<name>A0ABR7LDE7_9PSEU</name>